<dbReference type="EMBL" id="DXBP01000033">
    <property type="protein sequence ID" value="HIZ41972.1"/>
    <property type="molecule type" value="Genomic_DNA"/>
</dbReference>
<protein>
    <recommendedName>
        <fullName evidence="2">alpha-L-fucosidase</fullName>
        <ecNumber evidence="2">3.2.1.51</ecNumber>
    </recommendedName>
</protein>
<dbReference type="EC" id="3.2.1.51" evidence="2"/>
<evidence type="ECO:0000313" key="9">
    <source>
        <dbReference type="Proteomes" id="UP000824048"/>
    </source>
</evidence>
<comment type="caution">
    <text evidence="8">The sequence shown here is derived from an EMBL/GenBank/DDBJ whole genome shotgun (WGS) entry which is preliminary data.</text>
</comment>
<organism evidence="8 9">
    <name type="scientific">Candidatus Gemmiger excrementigallinarum</name>
    <dbReference type="NCBI Taxonomy" id="2838609"/>
    <lineage>
        <taxon>Bacteria</taxon>
        <taxon>Bacillati</taxon>
        <taxon>Bacillota</taxon>
        <taxon>Clostridia</taxon>
        <taxon>Eubacteriales</taxon>
        <taxon>Gemmiger</taxon>
    </lineage>
</organism>
<dbReference type="InterPro" id="IPR000933">
    <property type="entry name" value="Glyco_hydro_29"/>
</dbReference>
<dbReference type="Pfam" id="PF01120">
    <property type="entry name" value="Alpha_L_fucos"/>
    <property type="match status" value="1"/>
</dbReference>
<dbReference type="InterPro" id="IPR057739">
    <property type="entry name" value="Glyco_hydro_29_N"/>
</dbReference>
<dbReference type="PANTHER" id="PTHR10030">
    <property type="entry name" value="ALPHA-L-FUCOSIDASE"/>
    <property type="match status" value="1"/>
</dbReference>
<keyword evidence="3" id="KW-0732">Signal</keyword>
<dbReference type="SUPFAM" id="SSF51445">
    <property type="entry name" value="(Trans)glycosidases"/>
    <property type="match status" value="1"/>
</dbReference>
<reference evidence="8" key="1">
    <citation type="journal article" date="2021" name="PeerJ">
        <title>Extensive microbial diversity within the chicken gut microbiome revealed by metagenomics and culture.</title>
        <authorList>
            <person name="Gilroy R."/>
            <person name="Ravi A."/>
            <person name="Getino M."/>
            <person name="Pursley I."/>
            <person name="Horton D.L."/>
            <person name="Alikhan N.F."/>
            <person name="Baker D."/>
            <person name="Gharbi K."/>
            <person name="Hall N."/>
            <person name="Watson M."/>
            <person name="Adriaenssens E.M."/>
            <person name="Foster-Nyarko E."/>
            <person name="Jarju S."/>
            <person name="Secka A."/>
            <person name="Antonio M."/>
            <person name="Oren A."/>
            <person name="Chaudhuri R.R."/>
            <person name="La Ragione R."/>
            <person name="Hildebrand F."/>
            <person name="Pallen M.J."/>
        </authorList>
    </citation>
    <scope>NUCLEOTIDE SEQUENCE</scope>
    <source>
        <strain evidence="8">ChiSxjej1B13-11774</strain>
    </source>
</reference>
<feature type="compositionally biased region" description="Basic residues" evidence="6">
    <location>
        <begin position="181"/>
        <end position="197"/>
    </location>
</feature>
<feature type="region of interest" description="Disordered" evidence="6">
    <location>
        <begin position="280"/>
        <end position="305"/>
    </location>
</feature>
<dbReference type="GO" id="GO:0006004">
    <property type="term" value="P:fucose metabolic process"/>
    <property type="evidence" value="ECO:0007669"/>
    <property type="project" value="TreeGrafter"/>
</dbReference>
<accession>A0A9D2ERE3</accession>
<dbReference type="Gene3D" id="3.20.20.80">
    <property type="entry name" value="Glycosidases"/>
    <property type="match status" value="1"/>
</dbReference>
<keyword evidence="5" id="KW-0326">Glycosidase</keyword>
<dbReference type="Proteomes" id="UP000824048">
    <property type="component" value="Unassembled WGS sequence"/>
</dbReference>
<dbReference type="PANTHER" id="PTHR10030:SF37">
    <property type="entry name" value="ALPHA-L-FUCOSIDASE-RELATED"/>
    <property type="match status" value="1"/>
</dbReference>
<evidence type="ECO:0000256" key="2">
    <source>
        <dbReference type="ARBA" id="ARBA00012662"/>
    </source>
</evidence>
<name>A0A9D2ERE3_9FIRM</name>
<evidence type="ECO:0000256" key="3">
    <source>
        <dbReference type="ARBA" id="ARBA00022729"/>
    </source>
</evidence>
<evidence type="ECO:0000256" key="1">
    <source>
        <dbReference type="ARBA" id="ARBA00007951"/>
    </source>
</evidence>
<feature type="compositionally biased region" description="Polar residues" evidence="6">
    <location>
        <begin position="288"/>
        <end position="305"/>
    </location>
</feature>
<gene>
    <name evidence="8" type="ORF">H9811_05355</name>
</gene>
<keyword evidence="4" id="KW-0378">Hydrolase</keyword>
<evidence type="ECO:0000256" key="5">
    <source>
        <dbReference type="ARBA" id="ARBA00023295"/>
    </source>
</evidence>
<feature type="domain" description="Glycoside hydrolase family 29 N-terminal" evidence="7">
    <location>
        <begin position="49"/>
        <end position="165"/>
    </location>
</feature>
<feature type="region of interest" description="Disordered" evidence="6">
    <location>
        <begin position="177"/>
        <end position="197"/>
    </location>
</feature>
<dbReference type="InterPro" id="IPR017853">
    <property type="entry name" value="GH"/>
</dbReference>
<dbReference type="GO" id="GO:0016139">
    <property type="term" value="P:glycoside catabolic process"/>
    <property type="evidence" value="ECO:0007669"/>
    <property type="project" value="TreeGrafter"/>
</dbReference>
<dbReference type="GO" id="GO:0005764">
    <property type="term" value="C:lysosome"/>
    <property type="evidence" value="ECO:0007669"/>
    <property type="project" value="TreeGrafter"/>
</dbReference>
<evidence type="ECO:0000313" key="8">
    <source>
        <dbReference type="EMBL" id="HIZ41972.1"/>
    </source>
</evidence>
<reference evidence="8" key="2">
    <citation type="submission" date="2021-04" db="EMBL/GenBank/DDBJ databases">
        <authorList>
            <person name="Gilroy R."/>
        </authorList>
    </citation>
    <scope>NUCLEOTIDE SEQUENCE</scope>
    <source>
        <strain evidence="8">ChiSxjej1B13-11774</strain>
    </source>
</reference>
<feature type="region of interest" description="Disordered" evidence="6">
    <location>
        <begin position="210"/>
        <end position="236"/>
    </location>
</feature>
<dbReference type="AlphaFoldDB" id="A0A9D2ERE3"/>
<dbReference type="GO" id="GO:0004560">
    <property type="term" value="F:alpha-L-fucosidase activity"/>
    <property type="evidence" value="ECO:0007669"/>
    <property type="project" value="InterPro"/>
</dbReference>
<sequence>MSGRLREAASVAPSPRQLAWQQMEFYGFIHFGMNTFTGREWGDGTASPALFDPAHLDPDQWAGAPKSAGMRGLILTCKHHDGFCLWPSAHTGYSVKNAPWKNGRGDVVGETAAACRRAGLKFGVYLSPWDRHDPRYGTGKPYDDYYVAQLTELLTQYGELFCVWLVRQFPALSWGNTSPRPAHRGRLHRGGRTPRRLLYRGGPQADLPFYAGDGAAPHRPHHRGPGRTGPPAGGGLPLTLLFSDPSLYRTPLPKAGKSLPVIKRGAFVASREPVQISWTSRAKAGRTTMDSRVDTTTLPAASSSS</sequence>
<proteinExistence type="inferred from homology"/>
<evidence type="ECO:0000259" key="7">
    <source>
        <dbReference type="Pfam" id="PF01120"/>
    </source>
</evidence>
<dbReference type="SMART" id="SM00812">
    <property type="entry name" value="Alpha_L_fucos"/>
    <property type="match status" value="1"/>
</dbReference>
<evidence type="ECO:0000256" key="4">
    <source>
        <dbReference type="ARBA" id="ARBA00022801"/>
    </source>
</evidence>
<comment type="similarity">
    <text evidence="1">Belongs to the glycosyl hydrolase 29 family.</text>
</comment>
<evidence type="ECO:0000256" key="6">
    <source>
        <dbReference type="SAM" id="MobiDB-lite"/>
    </source>
</evidence>